<proteinExistence type="predicted"/>
<sequence>MGIKVASLSDWKTGKTPLPDERIRQLAKIAGQDAGPWLLLIHSEQDEGDLGKEWAKLYKRLGMAAMALVLCIGSALPGRAEASANRELVHIPTEHNEHPLYIMRNGVLTLLCALAVYQWLSLHRKRTGQCS</sequence>
<gene>
    <name evidence="2" type="ORF">LN473_14330</name>
</gene>
<keyword evidence="3" id="KW-1185">Reference proteome</keyword>
<feature type="transmembrane region" description="Helical" evidence="1">
    <location>
        <begin position="100"/>
        <end position="120"/>
    </location>
</feature>
<organism evidence="2 3">
    <name type="scientific">Xanthomonas vesicatoria</name>
    <dbReference type="NCBI Taxonomy" id="56460"/>
    <lineage>
        <taxon>Bacteria</taxon>
        <taxon>Pseudomonadati</taxon>
        <taxon>Pseudomonadota</taxon>
        <taxon>Gammaproteobacteria</taxon>
        <taxon>Lysobacterales</taxon>
        <taxon>Lysobacteraceae</taxon>
        <taxon>Xanthomonas</taxon>
    </lineage>
</organism>
<dbReference type="Proteomes" id="UP001430544">
    <property type="component" value="Unassembled WGS sequence"/>
</dbReference>
<accession>A0ABS8LBM4</accession>
<comment type="caution">
    <text evidence="2">The sequence shown here is derived from an EMBL/GenBank/DDBJ whole genome shotgun (WGS) entry which is preliminary data.</text>
</comment>
<name>A0ABS8LBM4_9XANT</name>
<dbReference type="Pfam" id="PF12472">
    <property type="entry name" value="DUF3693"/>
    <property type="match status" value="1"/>
</dbReference>
<keyword evidence="1" id="KW-0472">Membrane</keyword>
<reference evidence="2" key="1">
    <citation type="submission" date="2021-11" db="EMBL/GenBank/DDBJ databases">
        <title>Genome resources and taxonomic validation of 89 Xanthomonas strains.</title>
        <authorList>
            <person name="Tambong J.T."/>
        </authorList>
    </citation>
    <scope>NUCLEOTIDE SEQUENCE</scope>
    <source>
        <strain evidence="2">Bv 5-4A</strain>
    </source>
</reference>
<evidence type="ECO:0000313" key="3">
    <source>
        <dbReference type="Proteomes" id="UP001430544"/>
    </source>
</evidence>
<protein>
    <submittedName>
        <fullName evidence="2">DUF3693 domain-containing protein</fullName>
    </submittedName>
</protein>
<evidence type="ECO:0000256" key="1">
    <source>
        <dbReference type="SAM" id="Phobius"/>
    </source>
</evidence>
<dbReference type="EMBL" id="JAJIUN010000063">
    <property type="protein sequence ID" value="MCC8623136.1"/>
    <property type="molecule type" value="Genomic_DNA"/>
</dbReference>
<dbReference type="RefSeq" id="WP_229006786.1">
    <property type="nucleotide sequence ID" value="NZ_CP018470.1"/>
</dbReference>
<evidence type="ECO:0000313" key="2">
    <source>
        <dbReference type="EMBL" id="MCC8623136.1"/>
    </source>
</evidence>
<feature type="transmembrane region" description="Helical" evidence="1">
    <location>
        <begin position="61"/>
        <end position="80"/>
    </location>
</feature>
<dbReference type="InterPro" id="IPR021096">
    <property type="entry name" value="Vibrio_phage_VSK_Orf152"/>
</dbReference>
<keyword evidence="1" id="KW-0812">Transmembrane</keyword>
<keyword evidence="1" id="KW-1133">Transmembrane helix</keyword>